<dbReference type="AlphaFoldDB" id="A0AAQ3SD17"/>
<keyword evidence="2 6" id="KW-0805">Transcription regulation</keyword>
<evidence type="ECO:0000256" key="4">
    <source>
        <dbReference type="ARBA" id="ARBA00023163"/>
    </source>
</evidence>
<dbReference type="InterPro" id="IPR017956">
    <property type="entry name" value="AT_hook_DNA-bd_motif"/>
</dbReference>
<comment type="domain">
    <text evidence="6">The PPC domain mediates interactions between AHL proteins.</text>
</comment>
<feature type="compositionally biased region" description="Polar residues" evidence="7">
    <location>
        <begin position="366"/>
        <end position="375"/>
    </location>
</feature>
<evidence type="ECO:0000256" key="6">
    <source>
        <dbReference type="RuleBase" id="RU367031"/>
    </source>
</evidence>
<evidence type="ECO:0000259" key="8">
    <source>
        <dbReference type="PROSITE" id="PS51742"/>
    </source>
</evidence>
<reference evidence="9 10" key="1">
    <citation type="journal article" date="2023" name="Life. Sci Alliance">
        <title>Evolutionary insights into 3D genome organization and epigenetic landscape of Vigna mungo.</title>
        <authorList>
            <person name="Junaid A."/>
            <person name="Singh B."/>
            <person name="Bhatia S."/>
        </authorList>
    </citation>
    <scope>NUCLEOTIDE SEQUENCE [LARGE SCALE GENOMIC DNA]</scope>
    <source>
        <strain evidence="9">Urdbean</strain>
    </source>
</reference>
<feature type="compositionally biased region" description="Pro residues" evidence="7">
    <location>
        <begin position="47"/>
        <end position="64"/>
    </location>
</feature>
<dbReference type="InterPro" id="IPR005175">
    <property type="entry name" value="PPC_dom"/>
</dbReference>
<evidence type="ECO:0000256" key="1">
    <source>
        <dbReference type="ARBA" id="ARBA00003687"/>
    </source>
</evidence>
<feature type="compositionally biased region" description="Basic residues" evidence="7">
    <location>
        <begin position="83"/>
        <end position="92"/>
    </location>
</feature>
<dbReference type="Gene3D" id="3.30.1330.80">
    <property type="entry name" value="Hypothetical protein, similar to alpha- acetolactate decarboxylase, domain 2"/>
    <property type="match status" value="2"/>
</dbReference>
<evidence type="ECO:0000256" key="7">
    <source>
        <dbReference type="SAM" id="MobiDB-lite"/>
    </source>
</evidence>
<sequence>MDAREPPRPQPPSIMAGPTSYAPTNIGPNSSGAVMMAPATARFPFGVLPPPQQQPPPVSEPFPVSPAAAYDGSSSPMKPCSLAKKKRGRPRKYSPDGNIALGLAPTHASPPPSSAVASGGGIGGESAGTASADAPAKKHRGRPPGSGKKQLDALGAGGVGFTPHVILVESGEDITAKIMSFSQQGPRTVCILSAIGAICNVTLRQPALSGGTATYEVLLYPFGISLSIILNFIYAMLEMLEMICAYSLLFPFLAVPYIPQLNGSGGSEIELDLISFTVLRSTMSWVIVNFTSCQFTLQGRFEIISLSGAMQQSESNGERSRTCTLNVTLAGSDGRVLGGGVAGTLTAASTVQVIVGSFIVDGKKSNSNVLKSGPSSAPPPQMLTFGAPMTPTSPTSQGPSTESSEEHDHTPFCRGPGSGSGPGPGLYNNTSQPMHNMPMYHHPLWAGQTHQ</sequence>
<dbReference type="GO" id="GO:0003680">
    <property type="term" value="F:minor groove of adenine-thymine-rich DNA binding"/>
    <property type="evidence" value="ECO:0007669"/>
    <property type="project" value="UniProtKB-UniRule"/>
</dbReference>
<evidence type="ECO:0000256" key="3">
    <source>
        <dbReference type="ARBA" id="ARBA00023125"/>
    </source>
</evidence>
<dbReference type="SUPFAM" id="SSF117856">
    <property type="entry name" value="AF0104/ALDC/Ptd012-like"/>
    <property type="match status" value="2"/>
</dbReference>
<dbReference type="InterPro" id="IPR039605">
    <property type="entry name" value="AHL"/>
</dbReference>
<feature type="compositionally biased region" description="Polar residues" evidence="7">
    <location>
        <begin position="21"/>
        <end position="32"/>
    </location>
</feature>
<keyword evidence="5 6" id="KW-0539">Nucleus</keyword>
<feature type="compositionally biased region" description="Low complexity" evidence="7">
    <location>
        <begin position="388"/>
        <end position="402"/>
    </location>
</feature>
<comment type="subcellular location">
    <subcellularLocation>
        <location evidence="6">Nucleus</location>
    </subcellularLocation>
</comment>
<dbReference type="Pfam" id="PF03479">
    <property type="entry name" value="PCC"/>
    <property type="match status" value="1"/>
</dbReference>
<gene>
    <name evidence="9" type="ORF">V8G54_004571</name>
</gene>
<dbReference type="PANTHER" id="PTHR31500">
    <property type="entry name" value="AT-HOOK MOTIF NUCLEAR-LOCALIZED PROTEIN 9"/>
    <property type="match status" value="1"/>
</dbReference>
<dbReference type="PROSITE" id="PS51742">
    <property type="entry name" value="PPC"/>
    <property type="match status" value="1"/>
</dbReference>
<accession>A0AAQ3SD17</accession>
<dbReference type="Proteomes" id="UP001374535">
    <property type="component" value="Chromosome 1"/>
</dbReference>
<keyword evidence="3 6" id="KW-0238">DNA-binding</keyword>
<feature type="domain" description="PPC" evidence="8">
    <location>
        <begin position="157"/>
        <end position="379"/>
    </location>
</feature>
<dbReference type="EMBL" id="CP144700">
    <property type="protein sequence ID" value="WVZ26027.1"/>
    <property type="molecule type" value="Genomic_DNA"/>
</dbReference>
<protein>
    <recommendedName>
        <fullName evidence="6">AT-hook motif nuclear-localized protein</fullName>
    </recommendedName>
</protein>
<proteinExistence type="predicted"/>
<feature type="region of interest" description="Disordered" evidence="7">
    <location>
        <begin position="366"/>
        <end position="434"/>
    </location>
</feature>
<evidence type="ECO:0000256" key="5">
    <source>
        <dbReference type="ARBA" id="ARBA00023242"/>
    </source>
</evidence>
<dbReference type="PANTHER" id="PTHR31500:SF51">
    <property type="entry name" value="AT-HOOK MOTIF NUCLEAR-LOCALIZED PROTEIN 8"/>
    <property type="match status" value="1"/>
</dbReference>
<dbReference type="CDD" id="cd11378">
    <property type="entry name" value="DUF296"/>
    <property type="match status" value="1"/>
</dbReference>
<feature type="region of interest" description="Disordered" evidence="7">
    <location>
        <begin position="1"/>
        <end position="150"/>
    </location>
</feature>
<keyword evidence="10" id="KW-1185">Reference proteome</keyword>
<keyword evidence="4 6" id="KW-0804">Transcription</keyword>
<name>A0AAQ3SD17_VIGMU</name>
<organism evidence="9 10">
    <name type="scientific">Vigna mungo</name>
    <name type="common">Black gram</name>
    <name type="synonym">Phaseolus mungo</name>
    <dbReference type="NCBI Taxonomy" id="3915"/>
    <lineage>
        <taxon>Eukaryota</taxon>
        <taxon>Viridiplantae</taxon>
        <taxon>Streptophyta</taxon>
        <taxon>Embryophyta</taxon>
        <taxon>Tracheophyta</taxon>
        <taxon>Spermatophyta</taxon>
        <taxon>Magnoliopsida</taxon>
        <taxon>eudicotyledons</taxon>
        <taxon>Gunneridae</taxon>
        <taxon>Pentapetalae</taxon>
        <taxon>rosids</taxon>
        <taxon>fabids</taxon>
        <taxon>Fabales</taxon>
        <taxon>Fabaceae</taxon>
        <taxon>Papilionoideae</taxon>
        <taxon>50 kb inversion clade</taxon>
        <taxon>NPAAA clade</taxon>
        <taxon>indigoferoid/millettioid clade</taxon>
        <taxon>Phaseoleae</taxon>
        <taxon>Vigna</taxon>
    </lineage>
</organism>
<comment type="function">
    <text evidence="1 6">Transcription factor that specifically binds AT-rich DNA sequences related to the nuclear matrix attachment regions (MARs).</text>
</comment>
<evidence type="ECO:0000313" key="9">
    <source>
        <dbReference type="EMBL" id="WVZ26027.1"/>
    </source>
</evidence>
<evidence type="ECO:0000313" key="10">
    <source>
        <dbReference type="Proteomes" id="UP001374535"/>
    </source>
</evidence>
<dbReference type="GO" id="GO:0005634">
    <property type="term" value="C:nucleus"/>
    <property type="evidence" value="ECO:0007669"/>
    <property type="project" value="UniProtKB-SubCell"/>
</dbReference>
<evidence type="ECO:0000256" key="2">
    <source>
        <dbReference type="ARBA" id="ARBA00023015"/>
    </source>
</evidence>
<dbReference type="SMART" id="SM00384">
    <property type="entry name" value="AT_hook"/>
    <property type="match status" value="2"/>
</dbReference>